<dbReference type="InterPro" id="IPR045376">
    <property type="entry name" value="Maf_N"/>
</dbReference>
<feature type="domain" description="Glycosyltransferase Maf N-terminal" evidence="2">
    <location>
        <begin position="276"/>
        <end position="502"/>
    </location>
</feature>
<feature type="domain" description="6-hydroxymethylpterin diphosphokinase MptE-like" evidence="1">
    <location>
        <begin position="534"/>
        <end position="698"/>
    </location>
</feature>
<accession>A0A486XWB6</accession>
<dbReference type="PANTHER" id="PTHR41786:SF1">
    <property type="entry name" value="6-HYDROXYMETHYLPTERIN DIPHOSPHOKINASE MPTE-LIKE DOMAIN-CONTAINING PROTEIN"/>
    <property type="match status" value="1"/>
</dbReference>
<name>A0A486XWB6_9GAMM</name>
<evidence type="ECO:0000259" key="2">
    <source>
        <dbReference type="Pfam" id="PF20157"/>
    </source>
</evidence>
<protein>
    <recommendedName>
        <fullName evidence="4">Motility accessory factor</fullName>
    </recommendedName>
</protein>
<dbReference type="PANTHER" id="PTHR41786">
    <property type="entry name" value="MOTILITY ACCESSORY FACTOR MAF"/>
    <property type="match status" value="1"/>
</dbReference>
<feature type="domain" description="Glycosyltransferase Maf N-terminal" evidence="2">
    <location>
        <begin position="117"/>
        <end position="228"/>
    </location>
</feature>
<dbReference type="Pfam" id="PF01973">
    <property type="entry name" value="MptE-like"/>
    <property type="match status" value="1"/>
</dbReference>
<reference evidence="3" key="1">
    <citation type="submission" date="2019-04" db="EMBL/GenBank/DDBJ databases">
        <authorList>
            <person name="Brambilla D."/>
        </authorList>
    </citation>
    <scope>NUCLEOTIDE SEQUENCE</scope>
    <source>
        <strain evidence="3">BAL1</strain>
    </source>
</reference>
<sequence>MLKYINYQLDSDDARQALLEQRISAQISQRLTANITAFAQHIPSVVPIIEQHAIQQYSVFCTRQGELNIVDFATGRVWYSDTPFAEVVDEVQSFCQQAPYIDLTGGKSSDHNNWLTEPLPASVDVVMMFGLGLGYQLNELLHNVRVKYLVVYEPSLDTLMCTIQANDWVQLFDTAAALGTQIFLQLGNDASAIAEDLAELTTVADIKRVYLYRHCFHPVMDSVLQHLFLRSGDKAALTDNRQHFEAYSNFYDYVAERNANVLGNLSAADFAADSDLYQRNLAALEKFYPKVHSAIVKHDSKHWRLVRDPHNKENLLHAQRNAFFYQDIDNESQQLVDYFLQHPYKDDVLLGQKTLGKLRNYVHFSHITKIQPLVTQQLQQQSQLPAEVDSLIIFGVALGRHIELLTSERSITNLYICEPNLDFFAASLHVTDWASIFKRADSSGQRIYLNLGGDGSAYFYDLMAQFYQVGAYSIANTYMLCSYFNRDMQKAISDLRSELRVVLALGEYYDHARYGIAHTYNSVKQGHRFLKHENSSYQKSAALDLPVFIIGNGPSLDQSFEYLKQYRDEVILISCGTALFSLYKHGIKPDFHAEVEQNRSTYFWVSQVEDKSWLKDISLLSVNGIHPDTAALFKQTLLCFKDGESSTYFFHPWFKNHGYRIASLSYAYPTVSNLVVNYILKLGCKVIYLFGVDLGYVDVRYHHSQASAYYRKDGTEVYNYQNTHGGGLPAKGNFLPHLITKPEFEVSRKLIEQAIKKANRKLEIYNCSNGVKIEGAIPLKPENILLDSTIHNKQEALTELLQNAYFPDLSKFADEIFSQIDYKLFEQTIKTWLALFDHQVNNRADAKLFIDQQWRLLRATATVKNDPTFCLFYGSTNYFGGVLTKLASGIDDEVNDTELITAFRQVLAVWRDYVQSGYEQYKAEPLKFDDVYVRLFEKT</sequence>
<dbReference type="AlphaFoldDB" id="A0A486XWB6"/>
<organism evidence="3">
    <name type="scientific">Rheinheimera sp. BAL341</name>
    <dbReference type="NCBI Taxonomy" id="1708203"/>
    <lineage>
        <taxon>Bacteria</taxon>
        <taxon>Pseudomonadati</taxon>
        <taxon>Pseudomonadota</taxon>
        <taxon>Gammaproteobacteria</taxon>
        <taxon>Chromatiales</taxon>
        <taxon>Chromatiaceae</taxon>
        <taxon>Rheinheimera</taxon>
    </lineage>
</organism>
<dbReference type="EMBL" id="CAAJGR010000034">
    <property type="protein sequence ID" value="VHO06645.1"/>
    <property type="molecule type" value="Genomic_DNA"/>
</dbReference>
<evidence type="ECO:0008006" key="4">
    <source>
        <dbReference type="Google" id="ProtNLM"/>
    </source>
</evidence>
<evidence type="ECO:0000313" key="3">
    <source>
        <dbReference type="EMBL" id="VHO06645.1"/>
    </source>
</evidence>
<proteinExistence type="predicted"/>
<gene>
    <name evidence="3" type="ORF">BAL341_3657</name>
</gene>
<dbReference type="Gene3D" id="3.90.1480.10">
    <property type="entry name" value="Alpha-2,3-sialyltransferase"/>
    <property type="match status" value="1"/>
</dbReference>
<dbReference type="InterPro" id="IPR002826">
    <property type="entry name" value="MptE-like"/>
</dbReference>
<dbReference type="Pfam" id="PF20157">
    <property type="entry name" value="Maf_flag10_N"/>
    <property type="match status" value="2"/>
</dbReference>
<evidence type="ECO:0000259" key="1">
    <source>
        <dbReference type="Pfam" id="PF01973"/>
    </source>
</evidence>